<keyword evidence="10" id="KW-1185">Reference proteome</keyword>
<organism evidence="8 11">
    <name type="scientific">Adineta steineri</name>
    <dbReference type="NCBI Taxonomy" id="433720"/>
    <lineage>
        <taxon>Eukaryota</taxon>
        <taxon>Metazoa</taxon>
        <taxon>Spiralia</taxon>
        <taxon>Gnathifera</taxon>
        <taxon>Rotifera</taxon>
        <taxon>Eurotatoria</taxon>
        <taxon>Bdelloidea</taxon>
        <taxon>Adinetida</taxon>
        <taxon>Adinetidae</taxon>
        <taxon>Adineta</taxon>
    </lineage>
</organism>
<comment type="caution">
    <text evidence="8">The sequence shown here is derived from an EMBL/GenBank/DDBJ whole genome shotgun (WGS) entry which is preliminary data.</text>
</comment>
<evidence type="ECO:0000256" key="2">
    <source>
        <dbReference type="ARBA" id="ARBA00023002"/>
    </source>
</evidence>
<evidence type="ECO:0000313" key="10">
    <source>
        <dbReference type="Proteomes" id="UP000663832"/>
    </source>
</evidence>
<dbReference type="InterPro" id="IPR018170">
    <property type="entry name" value="Aldo/ket_reductase_CS"/>
</dbReference>
<evidence type="ECO:0000256" key="3">
    <source>
        <dbReference type="PIRSR" id="PIRSR000097-1"/>
    </source>
</evidence>
<evidence type="ECO:0000313" key="9">
    <source>
        <dbReference type="EMBL" id="CAF1582912.1"/>
    </source>
</evidence>
<feature type="binding site" evidence="4">
    <location>
        <position position="111"/>
    </location>
    <ligand>
        <name>substrate</name>
    </ligand>
</feature>
<dbReference type="PANTHER" id="PTHR43827">
    <property type="entry name" value="2,5-DIKETO-D-GLUCONIC ACID REDUCTASE"/>
    <property type="match status" value="1"/>
</dbReference>
<accession>A0A815EVN9</accession>
<dbReference type="EMBL" id="CAJNOM010000972">
    <property type="protein sequence ID" value="CAF1582912.1"/>
    <property type="molecule type" value="Genomic_DNA"/>
</dbReference>
<dbReference type="EMBL" id="CAJNOI010000612">
    <property type="protein sequence ID" value="CAF1317289.1"/>
    <property type="molecule type" value="Genomic_DNA"/>
</dbReference>
<feature type="compositionally biased region" description="Basic and acidic residues" evidence="6">
    <location>
        <begin position="274"/>
        <end position="283"/>
    </location>
</feature>
<proteinExistence type="inferred from homology"/>
<evidence type="ECO:0000256" key="6">
    <source>
        <dbReference type="SAM" id="MobiDB-lite"/>
    </source>
</evidence>
<evidence type="ECO:0000256" key="4">
    <source>
        <dbReference type="PIRSR" id="PIRSR000097-2"/>
    </source>
</evidence>
<evidence type="ECO:0000313" key="11">
    <source>
        <dbReference type="Proteomes" id="UP000663877"/>
    </source>
</evidence>
<evidence type="ECO:0000259" key="7">
    <source>
        <dbReference type="Pfam" id="PF00248"/>
    </source>
</evidence>
<dbReference type="CDD" id="cd19071">
    <property type="entry name" value="AKR_AKR1-5-like"/>
    <property type="match status" value="1"/>
</dbReference>
<comment type="similarity">
    <text evidence="1">Belongs to the aldo/keto reductase family.</text>
</comment>
<dbReference type="AlphaFoldDB" id="A0A815EVN9"/>
<dbReference type="FunFam" id="3.20.20.100:FF:000015">
    <property type="entry name" value="Oxidoreductase, aldo/keto reductase family"/>
    <property type="match status" value="1"/>
</dbReference>
<evidence type="ECO:0000256" key="1">
    <source>
        <dbReference type="ARBA" id="ARBA00007905"/>
    </source>
</evidence>
<name>A0A815EVN9_9BILA</name>
<feature type="region of interest" description="Disordered" evidence="6">
    <location>
        <begin position="260"/>
        <end position="283"/>
    </location>
</feature>
<dbReference type="SUPFAM" id="SSF51430">
    <property type="entry name" value="NAD(P)-linked oxidoreductase"/>
    <property type="match status" value="1"/>
</dbReference>
<dbReference type="PROSITE" id="PS00062">
    <property type="entry name" value="ALDOKETO_REDUCTASE_2"/>
    <property type="match status" value="1"/>
</dbReference>
<dbReference type="InterPro" id="IPR036812">
    <property type="entry name" value="NAD(P)_OxRdtase_dom_sf"/>
</dbReference>
<dbReference type="Pfam" id="PF00248">
    <property type="entry name" value="Aldo_ket_red"/>
    <property type="match status" value="1"/>
</dbReference>
<reference evidence="8" key="1">
    <citation type="submission" date="2021-02" db="EMBL/GenBank/DDBJ databases">
        <authorList>
            <person name="Nowell W R."/>
        </authorList>
    </citation>
    <scope>NUCLEOTIDE SEQUENCE</scope>
</reference>
<dbReference type="InterPro" id="IPR023210">
    <property type="entry name" value="NADP_OxRdtase_dom"/>
</dbReference>
<gene>
    <name evidence="8" type="ORF">BJG266_LOCUS33148</name>
    <name evidence="9" type="ORF">QVE165_LOCUS50267</name>
</gene>
<feature type="active site" description="Proton donor" evidence="3">
    <location>
        <position position="54"/>
    </location>
</feature>
<dbReference type="Proteomes" id="UP000663877">
    <property type="component" value="Unassembled WGS sequence"/>
</dbReference>
<dbReference type="PIRSF" id="PIRSF000097">
    <property type="entry name" value="AKR"/>
    <property type="match status" value="1"/>
</dbReference>
<dbReference type="GO" id="GO:0016491">
    <property type="term" value="F:oxidoreductase activity"/>
    <property type="evidence" value="ECO:0007669"/>
    <property type="project" value="UniProtKB-KW"/>
</dbReference>
<dbReference type="PANTHER" id="PTHR43827:SF13">
    <property type="entry name" value="ALDO_KETO REDUCTASE FAMILY PROTEIN"/>
    <property type="match status" value="1"/>
</dbReference>
<dbReference type="PRINTS" id="PR00069">
    <property type="entry name" value="ALDKETRDTASE"/>
</dbReference>
<sequence>MSLTLKSRITLNDGHSMPIFGLGLYQAESSSKTIQIITDAIKLGYPMIDTAEIYKNESQFGEAVKKGIKREEIFLTTKLFTTEGGCEGCQKSFKNSLEQLATDYVDLYLLHAPQGGHVIEVYKEIVKLQKEGKIRSIGVSNFGVEHLEWLKQAGFVPAVNQIELHPWWQNEDIVNYCRTNNIAIEGYSPLGKSRFLDDPYLIKVSQKYNKTPAQILIRWSLQNGFITIPKTTSGIERLKENMDVFDFKLSDEDMKDIADYGKKNPQNTGWEPTKNGKDKFGPI</sequence>
<feature type="site" description="Lowers pKa of active site Tyr" evidence="5">
    <location>
        <position position="78"/>
    </location>
</feature>
<dbReference type="InterPro" id="IPR020471">
    <property type="entry name" value="AKR"/>
</dbReference>
<dbReference type="OrthoDB" id="416253at2759"/>
<dbReference type="Gene3D" id="3.20.20.100">
    <property type="entry name" value="NADP-dependent oxidoreductase domain"/>
    <property type="match status" value="1"/>
</dbReference>
<evidence type="ECO:0000313" key="8">
    <source>
        <dbReference type="EMBL" id="CAF1317289.1"/>
    </source>
</evidence>
<evidence type="ECO:0000256" key="5">
    <source>
        <dbReference type="PIRSR" id="PIRSR000097-3"/>
    </source>
</evidence>
<protein>
    <recommendedName>
        <fullName evidence="7">NADP-dependent oxidoreductase domain-containing protein</fullName>
    </recommendedName>
</protein>
<dbReference type="Proteomes" id="UP000663832">
    <property type="component" value="Unassembled WGS sequence"/>
</dbReference>
<feature type="domain" description="NADP-dependent oxidoreductase" evidence="7">
    <location>
        <begin position="27"/>
        <end position="258"/>
    </location>
</feature>
<keyword evidence="2" id="KW-0560">Oxidoreductase</keyword>